<dbReference type="CDD" id="cd00136">
    <property type="entry name" value="PDZ_canonical"/>
    <property type="match status" value="1"/>
</dbReference>
<dbReference type="InterPro" id="IPR001478">
    <property type="entry name" value="PDZ"/>
</dbReference>
<organism evidence="4 5">
    <name type="scientific">Hymenobacter persicinus</name>
    <dbReference type="NCBI Taxonomy" id="2025506"/>
    <lineage>
        <taxon>Bacteria</taxon>
        <taxon>Pseudomonadati</taxon>
        <taxon>Bacteroidota</taxon>
        <taxon>Cytophagia</taxon>
        <taxon>Cytophagales</taxon>
        <taxon>Hymenobacteraceae</taxon>
        <taxon>Hymenobacter</taxon>
    </lineage>
</organism>
<protein>
    <submittedName>
        <fullName evidence="4">PDZ domain-containing protein</fullName>
    </submittedName>
</protein>
<dbReference type="EMBL" id="SEWE01000050">
    <property type="protein sequence ID" value="RYU77173.1"/>
    <property type="molecule type" value="Genomic_DNA"/>
</dbReference>
<dbReference type="OrthoDB" id="3521766at2"/>
<dbReference type="InterPro" id="IPR021109">
    <property type="entry name" value="Peptidase_aspartic_dom_sf"/>
</dbReference>
<keyword evidence="1" id="KW-0378">Hydrolase</keyword>
<dbReference type="GO" id="GO:0006508">
    <property type="term" value="P:proteolysis"/>
    <property type="evidence" value="ECO:0007669"/>
    <property type="project" value="InterPro"/>
</dbReference>
<feature type="domain" description="Peptidase A2" evidence="3">
    <location>
        <begin position="71"/>
        <end position="160"/>
    </location>
</feature>
<sequence>MLLPWFLNMFPLDRSWCSRSLLGLLLLGPLGWAQPMPFRLVSRSAHRVRSHFELQRNLIILSAKLNGTGPYNFLLDTGVGTSILTDPGLRETLNLRAGQRFRVLGAGNEAALEAFQTDSVRVELPGIVGAHVSFLVLSEDVLNLSGYVGTPIHGILGYDLFRSFVVSINPAELSIVFADPAHYRPPRGKRWANLPLDLEGNKAYITLPVSLRDSLTLPLKLILDTGAGHALSLETSSDPRLSIPPQRLRTQLGRGLSGFINGYLGRVAAVQLGRYRLKTLLTSFPDADNVALRAEVPRNGNIGFELLKRFDLVINYPHNYLLLRPNELFREPFEHDMCGFDLLATGPDYRRYVVLRVQPDSPAALAGLRPDDEIVYVNLLPISSLTLTQVSRIFHSANGRQILLVVRRASGDLYTTTVRLKRQI</sequence>
<dbReference type="InterPro" id="IPR041489">
    <property type="entry name" value="PDZ_6"/>
</dbReference>
<dbReference type="InterPro" id="IPR036034">
    <property type="entry name" value="PDZ_sf"/>
</dbReference>
<dbReference type="InterPro" id="IPR001995">
    <property type="entry name" value="Peptidase_A2_cat"/>
</dbReference>
<dbReference type="Gene3D" id="2.40.70.10">
    <property type="entry name" value="Acid Proteases"/>
    <property type="match status" value="2"/>
</dbReference>
<comment type="caution">
    <text evidence="4">The sequence shown here is derived from an EMBL/GenBank/DDBJ whole genome shotgun (WGS) entry which is preliminary data.</text>
</comment>
<dbReference type="Pfam" id="PF13650">
    <property type="entry name" value="Asp_protease_2"/>
    <property type="match status" value="1"/>
</dbReference>
<dbReference type="AlphaFoldDB" id="A0A4V1ZAC4"/>
<dbReference type="RefSeq" id="WP_129922556.1">
    <property type="nucleotide sequence ID" value="NZ_SEWE01000050.1"/>
</dbReference>
<dbReference type="Gene3D" id="2.30.42.10">
    <property type="match status" value="1"/>
</dbReference>
<dbReference type="SUPFAM" id="SSF50630">
    <property type="entry name" value="Acid proteases"/>
    <property type="match status" value="1"/>
</dbReference>
<proteinExistence type="predicted"/>
<dbReference type="SMART" id="SM00228">
    <property type="entry name" value="PDZ"/>
    <property type="match status" value="1"/>
</dbReference>
<keyword evidence="5" id="KW-1185">Reference proteome</keyword>
<dbReference type="GO" id="GO:0004190">
    <property type="term" value="F:aspartic-type endopeptidase activity"/>
    <property type="evidence" value="ECO:0007669"/>
    <property type="project" value="InterPro"/>
</dbReference>
<feature type="domain" description="PDZ" evidence="2">
    <location>
        <begin position="339"/>
        <end position="409"/>
    </location>
</feature>
<dbReference type="SUPFAM" id="SSF50156">
    <property type="entry name" value="PDZ domain-like"/>
    <property type="match status" value="1"/>
</dbReference>
<evidence type="ECO:0000313" key="4">
    <source>
        <dbReference type="EMBL" id="RYU77173.1"/>
    </source>
</evidence>
<name>A0A4V1ZAC4_9BACT</name>
<gene>
    <name evidence="4" type="ORF">EWM57_17840</name>
</gene>
<dbReference type="PROSITE" id="PS50175">
    <property type="entry name" value="ASP_PROT_RETROV"/>
    <property type="match status" value="1"/>
</dbReference>
<dbReference type="Proteomes" id="UP000294155">
    <property type="component" value="Unassembled WGS sequence"/>
</dbReference>
<accession>A0A4V1ZAC4</accession>
<evidence type="ECO:0000313" key="5">
    <source>
        <dbReference type="Proteomes" id="UP000294155"/>
    </source>
</evidence>
<reference evidence="4 5" key="1">
    <citation type="submission" date="2019-02" db="EMBL/GenBank/DDBJ databases">
        <title>Bacterial novel species isolated from soil.</title>
        <authorList>
            <person name="Jung H.-Y."/>
        </authorList>
    </citation>
    <scope>NUCLEOTIDE SEQUENCE [LARGE SCALE GENOMIC DNA]</scope>
    <source>
        <strain evidence="4 5">1-3-3-3</strain>
    </source>
</reference>
<dbReference type="Pfam" id="PF17820">
    <property type="entry name" value="PDZ_6"/>
    <property type="match status" value="1"/>
</dbReference>
<evidence type="ECO:0000259" key="3">
    <source>
        <dbReference type="PROSITE" id="PS50175"/>
    </source>
</evidence>
<dbReference type="PROSITE" id="PS50106">
    <property type="entry name" value="PDZ"/>
    <property type="match status" value="1"/>
</dbReference>
<evidence type="ECO:0000259" key="2">
    <source>
        <dbReference type="PROSITE" id="PS50106"/>
    </source>
</evidence>
<evidence type="ECO:0000256" key="1">
    <source>
        <dbReference type="ARBA" id="ARBA00022801"/>
    </source>
</evidence>